<evidence type="ECO:0000313" key="1">
    <source>
        <dbReference type="EMBL" id="GAA5227002.1"/>
    </source>
</evidence>
<dbReference type="RefSeq" id="WP_345467432.1">
    <property type="nucleotide sequence ID" value="NZ_BAABLK010000025.1"/>
</dbReference>
<organism evidence="1 2">
    <name type="scientific">Paeniglutamicibacter antarcticus</name>
    <dbReference type="NCBI Taxonomy" id="494023"/>
    <lineage>
        <taxon>Bacteria</taxon>
        <taxon>Bacillati</taxon>
        <taxon>Actinomycetota</taxon>
        <taxon>Actinomycetes</taxon>
        <taxon>Micrococcales</taxon>
        <taxon>Micrococcaceae</taxon>
        <taxon>Paeniglutamicibacter</taxon>
    </lineage>
</organism>
<dbReference type="EMBL" id="BAABLK010000025">
    <property type="protein sequence ID" value="GAA5227002.1"/>
    <property type="molecule type" value="Genomic_DNA"/>
</dbReference>
<gene>
    <name evidence="1" type="ORF">GCM10025778_15350</name>
</gene>
<reference evidence="2" key="1">
    <citation type="journal article" date="2019" name="Int. J. Syst. Evol. Microbiol.">
        <title>The Global Catalogue of Microorganisms (GCM) 10K type strain sequencing project: providing services to taxonomists for standard genome sequencing and annotation.</title>
        <authorList>
            <consortium name="The Broad Institute Genomics Platform"/>
            <consortium name="The Broad Institute Genome Sequencing Center for Infectious Disease"/>
            <person name="Wu L."/>
            <person name="Ma J."/>
        </authorList>
    </citation>
    <scope>NUCLEOTIDE SEQUENCE [LARGE SCALE GENOMIC DNA]</scope>
    <source>
        <strain evidence="2">JCM 18952</strain>
    </source>
</reference>
<evidence type="ECO:0000313" key="2">
    <source>
        <dbReference type="Proteomes" id="UP001501257"/>
    </source>
</evidence>
<dbReference type="Proteomes" id="UP001501257">
    <property type="component" value="Unassembled WGS sequence"/>
</dbReference>
<comment type="caution">
    <text evidence="1">The sequence shown here is derived from an EMBL/GenBank/DDBJ whole genome shotgun (WGS) entry which is preliminary data.</text>
</comment>
<protein>
    <submittedName>
        <fullName evidence="1">Uncharacterized protein</fullName>
    </submittedName>
</protein>
<sequence length="71" mass="8193">MSSEKESRARQQHIHELRNQLKGRIHEAELGTDQHRKLIRQLAALDADNDAAQMQWFDDLTATHPLPPTPE</sequence>
<name>A0ABP9TMM5_9MICC</name>
<proteinExistence type="predicted"/>
<keyword evidence="2" id="KW-1185">Reference proteome</keyword>
<accession>A0ABP9TMM5</accession>